<dbReference type="OrthoDB" id="571052at2"/>
<dbReference type="SMART" id="SM00754">
    <property type="entry name" value="CHRD"/>
    <property type="match status" value="1"/>
</dbReference>
<gene>
    <name evidence="2" type="ORF">CR105_14905</name>
</gene>
<reference evidence="2 3" key="1">
    <citation type="submission" date="2017-10" db="EMBL/GenBank/DDBJ databases">
        <title>Massilia psychrophilum sp. nov., a novel purple-pigmented bacterium isolated from Tianshan glacier, Xinjiang Municipality, China.</title>
        <authorList>
            <person name="Wang H."/>
        </authorList>
    </citation>
    <scope>NUCLEOTIDE SEQUENCE [LARGE SCALE GENOMIC DNA]</scope>
    <source>
        <strain evidence="2 3">JCM 30074</strain>
    </source>
</reference>
<proteinExistence type="predicted"/>
<protein>
    <recommendedName>
        <fullName evidence="1">CHRD domain-containing protein</fullName>
    </recommendedName>
</protein>
<accession>A0A2G8TE65</accession>
<dbReference type="InterPro" id="IPR010895">
    <property type="entry name" value="CHRD"/>
</dbReference>
<dbReference type="Proteomes" id="UP000230390">
    <property type="component" value="Unassembled WGS sequence"/>
</dbReference>
<feature type="domain" description="CHRD" evidence="1">
    <location>
        <begin position="95"/>
        <end position="208"/>
    </location>
</feature>
<comment type="caution">
    <text evidence="2">The sequence shown here is derived from an EMBL/GenBank/DDBJ whole genome shotgun (WGS) entry which is preliminary data.</text>
</comment>
<evidence type="ECO:0000313" key="2">
    <source>
        <dbReference type="EMBL" id="PIL44351.1"/>
    </source>
</evidence>
<dbReference type="EMBL" id="PDOC01000008">
    <property type="protein sequence ID" value="PIL44351.1"/>
    <property type="molecule type" value="Genomic_DNA"/>
</dbReference>
<evidence type="ECO:0000313" key="3">
    <source>
        <dbReference type="Proteomes" id="UP000230390"/>
    </source>
</evidence>
<keyword evidence="3" id="KW-1185">Reference proteome</keyword>
<dbReference type="AlphaFoldDB" id="A0A2G8TE65"/>
<name>A0A2G8TE65_9BURK</name>
<organism evidence="2 3">
    <name type="scientific">Massilia eurypsychrophila</name>
    <dbReference type="NCBI Taxonomy" id="1485217"/>
    <lineage>
        <taxon>Bacteria</taxon>
        <taxon>Pseudomonadati</taxon>
        <taxon>Pseudomonadota</taxon>
        <taxon>Betaproteobacteria</taxon>
        <taxon>Burkholderiales</taxon>
        <taxon>Oxalobacteraceae</taxon>
        <taxon>Telluria group</taxon>
        <taxon>Massilia</taxon>
    </lineage>
</organism>
<evidence type="ECO:0000259" key="1">
    <source>
        <dbReference type="SMART" id="SM00754"/>
    </source>
</evidence>
<dbReference type="Pfam" id="PF07452">
    <property type="entry name" value="CHRD"/>
    <property type="match status" value="1"/>
</dbReference>
<sequence>MACSCNIAIEQLVRCAHVRIRAVAMTTGERRMKTSTKDVRLICAASAAALLLLSGCASQSETAPAKATPTAINPTPPPAAASAAASAASPAAVTAAAALTLSAAQEVPPNPSSATGKSTIAVGPDMVVTGTVQVMGMTPTMAHIHEAAPGNNGAVILPFARTGENTFAPAPGARLTAGQYASYLQGKLYINVHSAAYPGGEVRVQLPGK</sequence>